<feature type="repeat" description="WD" evidence="10">
    <location>
        <begin position="131"/>
        <end position="162"/>
    </location>
</feature>
<keyword evidence="4 10" id="KW-0853">WD repeat</keyword>
<feature type="compositionally biased region" description="Basic and acidic residues" evidence="12">
    <location>
        <begin position="426"/>
        <end position="440"/>
    </location>
</feature>
<dbReference type="InterPro" id="IPR055410">
    <property type="entry name" value="Beta-prop_CAF1B_HIR1"/>
</dbReference>
<keyword evidence="7 11" id="KW-0805">Transcription regulation</keyword>
<keyword evidence="6 11" id="KW-0156">Chromatin regulator</keyword>
<dbReference type="InterPro" id="IPR031120">
    <property type="entry name" value="HIR1-like"/>
</dbReference>
<evidence type="ECO:0000256" key="11">
    <source>
        <dbReference type="RuleBase" id="RU364014"/>
    </source>
</evidence>
<evidence type="ECO:0000256" key="4">
    <source>
        <dbReference type="ARBA" id="ARBA00022574"/>
    </source>
</evidence>
<dbReference type="GO" id="GO:0000785">
    <property type="term" value="C:chromatin"/>
    <property type="evidence" value="ECO:0007669"/>
    <property type="project" value="TreeGrafter"/>
</dbReference>
<accession>A0A9P7F421</accession>
<dbReference type="PANTHER" id="PTHR13831">
    <property type="entry name" value="MEMBER OF THE HIR1 FAMILY OF WD-REPEAT PROTEINS"/>
    <property type="match status" value="1"/>
</dbReference>
<evidence type="ECO:0000259" key="13">
    <source>
        <dbReference type="Pfam" id="PF07569"/>
    </source>
</evidence>
<dbReference type="EMBL" id="JABBWM010000041">
    <property type="protein sequence ID" value="KAG2104390.1"/>
    <property type="molecule type" value="Genomic_DNA"/>
</dbReference>
<keyword evidence="3 11" id="KW-0678">Repressor</keyword>
<dbReference type="GO" id="GO:0005634">
    <property type="term" value="C:nucleus"/>
    <property type="evidence" value="ECO:0007669"/>
    <property type="project" value="UniProtKB-SubCell"/>
</dbReference>
<dbReference type="GO" id="GO:0006338">
    <property type="term" value="P:chromatin remodeling"/>
    <property type="evidence" value="ECO:0007669"/>
    <property type="project" value="InterPro"/>
</dbReference>
<evidence type="ECO:0000256" key="9">
    <source>
        <dbReference type="ARBA" id="ARBA00023242"/>
    </source>
</evidence>
<evidence type="ECO:0000256" key="1">
    <source>
        <dbReference type="ARBA" id="ARBA00004123"/>
    </source>
</evidence>
<evidence type="ECO:0000256" key="7">
    <source>
        <dbReference type="ARBA" id="ARBA00023015"/>
    </source>
</evidence>
<evidence type="ECO:0000256" key="10">
    <source>
        <dbReference type="PROSITE-ProRule" id="PRU00221"/>
    </source>
</evidence>
<dbReference type="SMART" id="SM00320">
    <property type="entry name" value="WD40"/>
    <property type="match status" value="5"/>
</dbReference>
<dbReference type="PROSITE" id="PS50082">
    <property type="entry name" value="WD_REPEATS_2"/>
    <property type="match status" value="3"/>
</dbReference>
<organism evidence="15 16">
    <name type="scientific">Suillus discolor</name>
    <dbReference type="NCBI Taxonomy" id="1912936"/>
    <lineage>
        <taxon>Eukaryota</taxon>
        <taxon>Fungi</taxon>
        <taxon>Dikarya</taxon>
        <taxon>Basidiomycota</taxon>
        <taxon>Agaricomycotina</taxon>
        <taxon>Agaricomycetes</taxon>
        <taxon>Agaricomycetidae</taxon>
        <taxon>Boletales</taxon>
        <taxon>Suillineae</taxon>
        <taxon>Suillaceae</taxon>
        <taxon>Suillus</taxon>
    </lineage>
</organism>
<feature type="region of interest" description="Disordered" evidence="12">
    <location>
        <begin position="313"/>
        <end position="357"/>
    </location>
</feature>
<protein>
    <recommendedName>
        <fullName evidence="11">Protein HIR</fullName>
    </recommendedName>
</protein>
<gene>
    <name evidence="15" type="ORF">F5147DRAFT_746575</name>
</gene>
<dbReference type="GO" id="GO:0006355">
    <property type="term" value="P:regulation of DNA-templated transcription"/>
    <property type="evidence" value="ECO:0007669"/>
    <property type="project" value="InterPro"/>
</dbReference>
<feature type="repeat" description="WD" evidence="10">
    <location>
        <begin position="26"/>
        <end position="51"/>
    </location>
</feature>
<dbReference type="AlphaFoldDB" id="A0A9P7F421"/>
<name>A0A9P7F421_9AGAM</name>
<dbReference type="InterPro" id="IPR011044">
    <property type="entry name" value="Quino_amine_DH_bsu"/>
</dbReference>
<dbReference type="InterPro" id="IPR019775">
    <property type="entry name" value="WD40_repeat_CS"/>
</dbReference>
<keyword evidence="5 11" id="KW-0677">Repeat</keyword>
<dbReference type="InterPro" id="IPR036322">
    <property type="entry name" value="WD40_repeat_dom_sf"/>
</dbReference>
<evidence type="ECO:0000256" key="8">
    <source>
        <dbReference type="ARBA" id="ARBA00023163"/>
    </source>
</evidence>
<comment type="subcellular location">
    <subcellularLocation>
        <location evidence="1 11">Nucleus</location>
    </subcellularLocation>
</comment>
<feature type="domain" description="Protein HIRA-like C-terminal" evidence="13">
    <location>
        <begin position="598"/>
        <end position="762"/>
    </location>
</feature>
<evidence type="ECO:0000259" key="14">
    <source>
        <dbReference type="Pfam" id="PF24105"/>
    </source>
</evidence>
<dbReference type="InterPro" id="IPR011494">
    <property type="entry name" value="HIRA-like_C"/>
</dbReference>
<dbReference type="Pfam" id="PF24105">
    <property type="entry name" value="Beta-prop_CAF1B_HIR1"/>
    <property type="match status" value="1"/>
</dbReference>
<keyword evidence="8 11" id="KW-0804">Transcription</keyword>
<dbReference type="PROSITE" id="PS50294">
    <property type="entry name" value="WD_REPEATS_REGION"/>
    <property type="match status" value="3"/>
</dbReference>
<dbReference type="InterPro" id="IPR001680">
    <property type="entry name" value="WD40_rpt"/>
</dbReference>
<dbReference type="SUPFAM" id="SSF50978">
    <property type="entry name" value="WD40 repeat-like"/>
    <property type="match status" value="1"/>
</dbReference>
<dbReference type="Proteomes" id="UP000823399">
    <property type="component" value="Unassembled WGS sequence"/>
</dbReference>
<feature type="repeat" description="WD" evidence="10">
    <location>
        <begin position="73"/>
        <end position="107"/>
    </location>
</feature>
<evidence type="ECO:0000256" key="6">
    <source>
        <dbReference type="ARBA" id="ARBA00022853"/>
    </source>
</evidence>
<dbReference type="SUPFAM" id="SSF50969">
    <property type="entry name" value="YVTN repeat-like/Quinoprotein amine dehydrogenase"/>
    <property type="match status" value="1"/>
</dbReference>
<evidence type="ECO:0000313" key="16">
    <source>
        <dbReference type="Proteomes" id="UP000823399"/>
    </source>
</evidence>
<evidence type="ECO:0000256" key="12">
    <source>
        <dbReference type="SAM" id="MobiDB-lite"/>
    </source>
</evidence>
<proteinExistence type="inferred from homology"/>
<evidence type="ECO:0000256" key="5">
    <source>
        <dbReference type="ARBA" id="ARBA00022737"/>
    </source>
</evidence>
<keyword evidence="9 11" id="KW-0539">Nucleus</keyword>
<dbReference type="GO" id="GO:0006351">
    <property type="term" value="P:DNA-templated transcription"/>
    <property type="evidence" value="ECO:0007669"/>
    <property type="project" value="InterPro"/>
</dbReference>
<sequence length="823" mass="90589">MKFTKPAWVMHKDSSKTDHDTKRLSIFSVHVHPDGSRIATGGLDAKIRIWSTKPILNHASETSNRPPKSLCTLSMHTGPVLTIRWAHSGRWLASGSDDEIVMIWDLDPSGRGKVFGSNEVNVEGWKPMKRLPGHESDVTDLAWAPEDRYLASVGLDSVVLVWCGYTLERLRKLDQHQGFVKGVCWDPVGEFMATQSDKSAEIRKPFEDSPGNRFLTEFCSWSPDGAHITASNATNNKGFVFIAAVITRGTWTSEISLVGHENTVKVAAYHPHIFLRNPTSPIATSNICSIMDLSWSWDGLTLYAASSDGTIAPPTPEGFSHGTHSTNAASASRITPPPSPNRAQSQSQSGFGASNGINVAKKSNKKRVQPVLMHHTLCHPVPSPRTYNADIEMGGPMDMNVPIDALNTSMSSANKGKRKVSVLDTPEDRPSKPRTLGGDRPRETVAVREITLTSLVSTRPYLFEGANLLPVPPLLTFLSANVEGSDFVFEARNLEGDGATEVTFADGKQTLWLDYLPSPVLALTASTIFCAAASQDGSVNVYSHTGRRFVVKQKSHHCLNDVWQIDGDFKLWVTLRDDARLQVGINDTHSFWSANLDCLLCFRNVKNVASFFPPTSVAPLLSSSPNCTILSATVRHNGAPMIHCSSGIAYTYDAQLFSWTKLSERWWAEGSDVWQGRQRANKDKDVVASIEGAIGSTNISAPHKERPTWWNTALTLGHLESKLHAAKALDSALEYKQALLIYARKLADEGFRAKAEELIKELFGPIFWRPGGRDDSWTPVVAGMAKRDLLREVLSVFARSKTLTKLALDWQDTLKKASSDDQL</sequence>
<evidence type="ECO:0000256" key="3">
    <source>
        <dbReference type="ARBA" id="ARBA00022491"/>
    </source>
</evidence>
<dbReference type="PANTHER" id="PTHR13831:SF0">
    <property type="entry name" value="PROTEIN HIRA"/>
    <property type="match status" value="1"/>
</dbReference>
<evidence type="ECO:0000313" key="15">
    <source>
        <dbReference type="EMBL" id="KAG2104390.1"/>
    </source>
</evidence>
<dbReference type="GeneID" id="64702121"/>
<reference evidence="15" key="1">
    <citation type="journal article" date="2020" name="New Phytol.">
        <title>Comparative genomics reveals dynamic genome evolution in host specialist ectomycorrhizal fungi.</title>
        <authorList>
            <person name="Lofgren L.A."/>
            <person name="Nguyen N.H."/>
            <person name="Vilgalys R."/>
            <person name="Ruytinx J."/>
            <person name="Liao H.L."/>
            <person name="Branco S."/>
            <person name="Kuo A."/>
            <person name="LaButti K."/>
            <person name="Lipzen A."/>
            <person name="Andreopoulos W."/>
            <person name="Pangilinan J."/>
            <person name="Riley R."/>
            <person name="Hundley H."/>
            <person name="Na H."/>
            <person name="Barry K."/>
            <person name="Grigoriev I.V."/>
            <person name="Stajich J.E."/>
            <person name="Kennedy P.G."/>
        </authorList>
    </citation>
    <scope>NUCLEOTIDE SEQUENCE</scope>
    <source>
        <strain evidence="15">FC423</strain>
    </source>
</reference>
<dbReference type="Pfam" id="PF07569">
    <property type="entry name" value="Hira"/>
    <property type="match status" value="1"/>
</dbReference>
<keyword evidence="16" id="KW-1185">Reference proteome</keyword>
<dbReference type="GO" id="GO:0000417">
    <property type="term" value="C:HIR complex"/>
    <property type="evidence" value="ECO:0007669"/>
    <property type="project" value="TreeGrafter"/>
</dbReference>
<feature type="compositionally biased region" description="Polar residues" evidence="12">
    <location>
        <begin position="322"/>
        <end position="333"/>
    </location>
</feature>
<evidence type="ECO:0000256" key="2">
    <source>
        <dbReference type="ARBA" id="ARBA00007306"/>
    </source>
</evidence>
<dbReference type="PROSITE" id="PS00678">
    <property type="entry name" value="WD_REPEATS_1"/>
    <property type="match status" value="1"/>
</dbReference>
<comment type="similarity">
    <text evidence="2 11">Belongs to the WD repeat HIR1 family.</text>
</comment>
<feature type="region of interest" description="Disordered" evidence="12">
    <location>
        <begin position="412"/>
        <end position="440"/>
    </location>
</feature>
<comment type="function">
    <text evidence="11">Required for replication-independent chromatin assembly and for the periodic repression of histone gene transcription during the cell cycle.</text>
</comment>
<dbReference type="GO" id="GO:0031491">
    <property type="term" value="F:nucleosome binding"/>
    <property type="evidence" value="ECO:0007669"/>
    <property type="project" value="TreeGrafter"/>
</dbReference>
<dbReference type="InterPro" id="IPR015943">
    <property type="entry name" value="WD40/YVTN_repeat-like_dom_sf"/>
</dbReference>
<dbReference type="OrthoDB" id="1741719at2759"/>
<dbReference type="RefSeq" id="XP_041290895.1">
    <property type="nucleotide sequence ID" value="XM_041439862.1"/>
</dbReference>
<comment type="caution">
    <text evidence="15">The sequence shown here is derived from an EMBL/GenBank/DDBJ whole genome shotgun (WGS) entry which is preliminary data.</text>
</comment>
<dbReference type="Gene3D" id="2.130.10.10">
    <property type="entry name" value="YVTN repeat-like/Quinoprotein amine dehydrogenase"/>
    <property type="match status" value="2"/>
</dbReference>
<feature type="domain" description="CAF1B/HIR1 beta-propeller" evidence="14">
    <location>
        <begin position="31"/>
        <end position="197"/>
    </location>
</feature>